<gene>
    <name evidence="2" type="ORF">AJO04nite_14060</name>
</gene>
<evidence type="ECO:0008006" key="4">
    <source>
        <dbReference type="Google" id="ProtNLM"/>
    </source>
</evidence>
<dbReference type="EMBL" id="BJUJ01000031">
    <property type="protein sequence ID" value="GEK44148.1"/>
    <property type="molecule type" value="Genomic_DNA"/>
</dbReference>
<dbReference type="Proteomes" id="UP000321274">
    <property type="component" value="Unassembled WGS sequence"/>
</dbReference>
<keyword evidence="1" id="KW-0472">Membrane</keyword>
<keyword evidence="1" id="KW-0812">Transmembrane</keyword>
<feature type="transmembrane region" description="Helical" evidence="1">
    <location>
        <begin position="79"/>
        <end position="102"/>
    </location>
</feature>
<proteinExistence type="predicted"/>
<evidence type="ECO:0000313" key="3">
    <source>
        <dbReference type="Proteomes" id="UP000321274"/>
    </source>
</evidence>
<evidence type="ECO:0000313" key="2">
    <source>
        <dbReference type="EMBL" id="GEK44148.1"/>
    </source>
</evidence>
<feature type="transmembrane region" description="Helical" evidence="1">
    <location>
        <begin position="54"/>
        <end position="73"/>
    </location>
</feature>
<evidence type="ECO:0000256" key="1">
    <source>
        <dbReference type="SAM" id="Phobius"/>
    </source>
</evidence>
<name>A0AAV3WE53_ACIJO</name>
<accession>A0AAV3WE53</accession>
<sequence length="155" mass="17543">MQFVELDMSVKFALLFSGIFLFVGMLTGVWKYLQIRHSPQFRAHYYVDIAHRSSLLYAPASLIIAVMAAISVWPEPVNMLFVGINLFFFSFSILSYIVHGVLQDTNNQFRSPHVLGKWTLPKSIMLMAMMAMMALVVGEIVATLGLLWGMFLGLF</sequence>
<dbReference type="RefSeq" id="WP_114837232.1">
    <property type="nucleotide sequence ID" value="NZ_BJUJ01000031.1"/>
</dbReference>
<comment type="caution">
    <text evidence="2">The sequence shown here is derived from an EMBL/GenBank/DDBJ whole genome shotgun (WGS) entry which is preliminary data.</text>
</comment>
<feature type="transmembrane region" description="Helical" evidence="1">
    <location>
        <begin position="123"/>
        <end position="151"/>
    </location>
</feature>
<feature type="transmembrane region" description="Helical" evidence="1">
    <location>
        <begin position="12"/>
        <end position="33"/>
    </location>
</feature>
<protein>
    <recommendedName>
        <fullName evidence="4">Integral membrane protein</fullName>
    </recommendedName>
</protein>
<keyword evidence="1" id="KW-1133">Transmembrane helix</keyword>
<dbReference type="AlphaFoldDB" id="A0AAV3WE53"/>
<reference evidence="2 3" key="1">
    <citation type="submission" date="2019-07" db="EMBL/GenBank/DDBJ databases">
        <title>Whole genome shotgun sequence of Acinetobacter johnsonii NBRC 102197.</title>
        <authorList>
            <person name="Hosoyama A."/>
            <person name="Uohara A."/>
            <person name="Ohji S."/>
            <person name="Ichikawa N."/>
        </authorList>
    </citation>
    <scope>NUCLEOTIDE SEQUENCE [LARGE SCALE GENOMIC DNA]</scope>
    <source>
        <strain evidence="2 3">NBRC 102197</strain>
    </source>
</reference>
<organism evidence="2 3">
    <name type="scientific">Acinetobacter johnsonii</name>
    <dbReference type="NCBI Taxonomy" id="40214"/>
    <lineage>
        <taxon>Bacteria</taxon>
        <taxon>Pseudomonadati</taxon>
        <taxon>Pseudomonadota</taxon>
        <taxon>Gammaproteobacteria</taxon>
        <taxon>Moraxellales</taxon>
        <taxon>Moraxellaceae</taxon>
        <taxon>Acinetobacter</taxon>
    </lineage>
</organism>